<dbReference type="Proteomes" id="UP000314294">
    <property type="component" value="Unassembled WGS sequence"/>
</dbReference>
<keyword evidence="3" id="KW-1185">Reference proteome</keyword>
<evidence type="ECO:0000256" key="1">
    <source>
        <dbReference type="SAM" id="MobiDB-lite"/>
    </source>
</evidence>
<organism evidence="2 3">
    <name type="scientific">Liparis tanakae</name>
    <name type="common">Tanaka's snailfish</name>
    <dbReference type="NCBI Taxonomy" id="230148"/>
    <lineage>
        <taxon>Eukaryota</taxon>
        <taxon>Metazoa</taxon>
        <taxon>Chordata</taxon>
        <taxon>Craniata</taxon>
        <taxon>Vertebrata</taxon>
        <taxon>Euteleostomi</taxon>
        <taxon>Actinopterygii</taxon>
        <taxon>Neopterygii</taxon>
        <taxon>Teleostei</taxon>
        <taxon>Neoteleostei</taxon>
        <taxon>Acanthomorphata</taxon>
        <taxon>Eupercaria</taxon>
        <taxon>Perciformes</taxon>
        <taxon>Cottioidei</taxon>
        <taxon>Cottales</taxon>
        <taxon>Liparidae</taxon>
        <taxon>Liparis</taxon>
    </lineage>
</organism>
<protein>
    <submittedName>
        <fullName evidence="2">Uncharacterized protein</fullName>
    </submittedName>
</protein>
<evidence type="ECO:0000313" key="2">
    <source>
        <dbReference type="EMBL" id="TNN44264.1"/>
    </source>
</evidence>
<sequence>MENVENLDNLEHLENLENQENLDNMDNLENLENQENPKPLTRRGPVRPPPPPPYLSGFCGHTCICSRILWVKVLKHWPHFHRCQSLKSLLSWLVEVGLARTRWFFEPSGP</sequence>
<dbReference type="EMBL" id="SRLO01000915">
    <property type="protein sequence ID" value="TNN44264.1"/>
    <property type="molecule type" value="Genomic_DNA"/>
</dbReference>
<comment type="caution">
    <text evidence="2">The sequence shown here is derived from an EMBL/GenBank/DDBJ whole genome shotgun (WGS) entry which is preliminary data.</text>
</comment>
<name>A0A4Z2FU69_9TELE</name>
<gene>
    <name evidence="2" type="ORF">EYF80_045547</name>
</gene>
<feature type="region of interest" description="Disordered" evidence="1">
    <location>
        <begin position="1"/>
        <end position="51"/>
    </location>
</feature>
<accession>A0A4Z2FU69</accession>
<dbReference type="AlphaFoldDB" id="A0A4Z2FU69"/>
<feature type="compositionally biased region" description="Low complexity" evidence="1">
    <location>
        <begin position="16"/>
        <end position="36"/>
    </location>
</feature>
<evidence type="ECO:0000313" key="3">
    <source>
        <dbReference type="Proteomes" id="UP000314294"/>
    </source>
</evidence>
<reference evidence="2 3" key="1">
    <citation type="submission" date="2019-03" db="EMBL/GenBank/DDBJ databases">
        <title>First draft genome of Liparis tanakae, snailfish: a comprehensive survey of snailfish specific genes.</title>
        <authorList>
            <person name="Kim W."/>
            <person name="Song I."/>
            <person name="Jeong J.-H."/>
            <person name="Kim D."/>
            <person name="Kim S."/>
            <person name="Ryu S."/>
            <person name="Song J.Y."/>
            <person name="Lee S.K."/>
        </authorList>
    </citation>
    <scope>NUCLEOTIDE SEQUENCE [LARGE SCALE GENOMIC DNA]</scope>
    <source>
        <tissue evidence="2">Muscle</tissue>
    </source>
</reference>
<proteinExistence type="predicted"/>